<feature type="region of interest" description="Disordered" evidence="1">
    <location>
        <begin position="16"/>
        <end position="40"/>
    </location>
</feature>
<feature type="compositionally biased region" description="Basic and acidic residues" evidence="1">
    <location>
        <begin position="30"/>
        <end position="40"/>
    </location>
</feature>
<evidence type="ECO:0000313" key="2">
    <source>
        <dbReference type="EMBL" id="MBB6221529.1"/>
    </source>
</evidence>
<dbReference type="EMBL" id="JACIIJ010000005">
    <property type="protein sequence ID" value="MBB6221529.1"/>
    <property type="molecule type" value="Genomic_DNA"/>
</dbReference>
<dbReference type="RefSeq" id="WP_281412635.1">
    <property type="nucleotide sequence ID" value="NZ_JACBZV010000008.1"/>
</dbReference>
<accession>A0A7W9ZTZ5</accession>
<name>A0A7W9ZTZ5_RHILE</name>
<evidence type="ECO:0000256" key="1">
    <source>
        <dbReference type="SAM" id="MobiDB-lite"/>
    </source>
</evidence>
<evidence type="ECO:0000313" key="4">
    <source>
        <dbReference type="Proteomes" id="UP000517187"/>
    </source>
</evidence>
<dbReference type="EMBL" id="JACBZV010000008">
    <property type="protein sequence ID" value="NYJ13423.1"/>
    <property type="molecule type" value="Genomic_DNA"/>
</dbReference>
<dbReference type="Proteomes" id="UP000517187">
    <property type="component" value="Unassembled WGS sequence"/>
</dbReference>
<protein>
    <submittedName>
        <fullName evidence="2">Uncharacterized protein</fullName>
    </submittedName>
</protein>
<dbReference type="AlphaFoldDB" id="A0A7W9ZTZ5"/>
<proteinExistence type="predicted"/>
<dbReference type="Proteomes" id="UP000535276">
    <property type="component" value="Unassembled WGS sequence"/>
</dbReference>
<gene>
    <name evidence="2" type="ORF">GGE66_002502</name>
    <name evidence="3" type="ORF">GGI64_004507</name>
</gene>
<evidence type="ECO:0000313" key="3">
    <source>
        <dbReference type="EMBL" id="NYJ13423.1"/>
    </source>
</evidence>
<reference evidence="2 4" key="1">
    <citation type="submission" date="2020-08" db="EMBL/GenBank/DDBJ databases">
        <title>Genomic Encyclopedia of Type Strains, Phase IV (KMG-V): Genome sequencing to study the core and pangenomes of soil and plant-associated prokaryotes.</title>
        <authorList>
            <person name="Whitman W."/>
        </authorList>
    </citation>
    <scope>NUCLEOTIDE SEQUENCE [LARGE SCALE GENOMIC DNA]</scope>
    <source>
        <strain evidence="2 4">SEMIA 4011</strain>
        <strain evidence="3 5">SEMIA 4052</strain>
    </source>
</reference>
<organism evidence="2 4">
    <name type="scientific">Rhizobium leguminosarum</name>
    <dbReference type="NCBI Taxonomy" id="384"/>
    <lineage>
        <taxon>Bacteria</taxon>
        <taxon>Pseudomonadati</taxon>
        <taxon>Pseudomonadota</taxon>
        <taxon>Alphaproteobacteria</taxon>
        <taxon>Hyphomicrobiales</taxon>
        <taxon>Rhizobiaceae</taxon>
        <taxon>Rhizobium/Agrobacterium group</taxon>
        <taxon>Rhizobium</taxon>
    </lineage>
</organism>
<evidence type="ECO:0000313" key="5">
    <source>
        <dbReference type="Proteomes" id="UP000535276"/>
    </source>
</evidence>
<sequence>MSSKFFPVGEVTSFGRRLQNSRPRKIGVMPKDRPETRVRG</sequence>
<comment type="caution">
    <text evidence="2">The sequence shown here is derived from an EMBL/GenBank/DDBJ whole genome shotgun (WGS) entry which is preliminary data.</text>
</comment>